<evidence type="ECO:0000313" key="9">
    <source>
        <dbReference type="Proteomes" id="UP000007382"/>
    </source>
</evidence>
<gene>
    <name evidence="7" type="primary">mltG</name>
    <name evidence="8" type="ordered locus">LFE_1505</name>
</gene>
<reference evidence="8 9" key="1">
    <citation type="journal article" date="2012" name="J. Bacteriol.">
        <title>Complete Genome Sequence of Leptospirillum ferrooxidans Strain C2-3, Isolated from a Fresh Volcanic Ash Deposit on the Island of Miyake, Japan.</title>
        <authorList>
            <person name="Fujimura R."/>
            <person name="Sato Y."/>
            <person name="Nishizawa T."/>
            <person name="Oshima K."/>
            <person name="Kim S.-W."/>
            <person name="Hattori M."/>
            <person name="Kamijo T."/>
            <person name="Ohta H."/>
        </authorList>
    </citation>
    <scope>NUCLEOTIDE SEQUENCE [LARGE SCALE GENOMIC DNA]</scope>
    <source>
        <strain evidence="8 9">C2-3</strain>
    </source>
</reference>
<dbReference type="HAMAP" id="MF_02065">
    <property type="entry name" value="MltG"/>
    <property type="match status" value="1"/>
</dbReference>
<keyword evidence="1 7" id="KW-1003">Cell membrane</keyword>
<dbReference type="OrthoDB" id="9814591at2"/>
<dbReference type="Gene3D" id="3.30.160.60">
    <property type="entry name" value="Classic Zinc Finger"/>
    <property type="match status" value="1"/>
</dbReference>
<protein>
    <recommendedName>
        <fullName evidence="7">Endolytic murein transglycosylase</fullName>
        <ecNumber evidence="7">4.2.2.29</ecNumber>
    </recommendedName>
    <alternativeName>
        <fullName evidence="7">Peptidoglycan lytic transglycosylase</fullName>
    </alternativeName>
    <alternativeName>
        <fullName evidence="7">Peptidoglycan polymerization terminase</fullName>
    </alternativeName>
</protein>
<dbReference type="GO" id="GO:0005886">
    <property type="term" value="C:plasma membrane"/>
    <property type="evidence" value="ECO:0007669"/>
    <property type="project" value="UniProtKB-SubCell"/>
</dbReference>
<dbReference type="Pfam" id="PF02618">
    <property type="entry name" value="YceG"/>
    <property type="match status" value="1"/>
</dbReference>
<proteinExistence type="inferred from homology"/>
<dbReference type="NCBIfam" id="TIGR00247">
    <property type="entry name" value="endolytic transglycosylase MltG"/>
    <property type="match status" value="1"/>
</dbReference>
<dbReference type="InterPro" id="IPR003770">
    <property type="entry name" value="MLTG-like"/>
</dbReference>
<evidence type="ECO:0000256" key="2">
    <source>
        <dbReference type="ARBA" id="ARBA00022692"/>
    </source>
</evidence>
<dbReference type="GO" id="GO:0008932">
    <property type="term" value="F:lytic endotransglycosylase activity"/>
    <property type="evidence" value="ECO:0007669"/>
    <property type="project" value="UniProtKB-UniRule"/>
</dbReference>
<feature type="transmembrane region" description="Helical" evidence="7">
    <location>
        <begin position="33"/>
        <end position="52"/>
    </location>
</feature>
<evidence type="ECO:0000256" key="6">
    <source>
        <dbReference type="ARBA" id="ARBA00023316"/>
    </source>
</evidence>
<evidence type="ECO:0000313" key="8">
    <source>
        <dbReference type="EMBL" id="BAM07187.1"/>
    </source>
</evidence>
<dbReference type="HOGENOM" id="CLU_025574_2_0_0"/>
<organism evidence="8 9">
    <name type="scientific">Leptospirillum ferrooxidans (strain C2-3)</name>
    <dbReference type="NCBI Taxonomy" id="1162668"/>
    <lineage>
        <taxon>Bacteria</taxon>
        <taxon>Pseudomonadati</taxon>
        <taxon>Nitrospirota</taxon>
        <taxon>Nitrospiria</taxon>
        <taxon>Nitrospirales</taxon>
        <taxon>Nitrospiraceae</taxon>
        <taxon>Leptospirillum</taxon>
    </lineage>
</organism>
<dbReference type="PANTHER" id="PTHR30518:SF2">
    <property type="entry name" value="ENDOLYTIC MUREIN TRANSGLYCOSYLASE"/>
    <property type="match status" value="1"/>
</dbReference>
<dbReference type="EC" id="4.2.2.29" evidence="7"/>
<evidence type="ECO:0000256" key="7">
    <source>
        <dbReference type="HAMAP-Rule" id="MF_02065"/>
    </source>
</evidence>
<dbReference type="STRING" id="1162668.LFE_1505"/>
<dbReference type="CDD" id="cd08010">
    <property type="entry name" value="MltG_like"/>
    <property type="match status" value="1"/>
</dbReference>
<dbReference type="eggNOG" id="COG1559">
    <property type="taxonomic scope" value="Bacteria"/>
</dbReference>
<dbReference type="GO" id="GO:0071555">
    <property type="term" value="P:cell wall organization"/>
    <property type="evidence" value="ECO:0007669"/>
    <property type="project" value="UniProtKB-KW"/>
</dbReference>
<evidence type="ECO:0000256" key="1">
    <source>
        <dbReference type="ARBA" id="ARBA00022475"/>
    </source>
</evidence>
<keyword evidence="7" id="KW-0997">Cell inner membrane</keyword>
<comment type="catalytic activity">
    <reaction evidence="7">
        <text>a peptidoglycan chain = a peptidoglycan chain with N-acetyl-1,6-anhydromuramyl-[peptide] at the reducing end + a peptidoglycan chain with N-acetylglucosamine at the non-reducing end.</text>
        <dbReference type="EC" id="4.2.2.29"/>
    </reaction>
</comment>
<dbReference type="PATRIC" id="fig|1162668.3.peg.1782"/>
<sequence length="356" mass="40567">MSPEREEGESVNNHPSESLHRILGKNPVRSVSWIFLIVFALFSAWNINALFYEGNTRSRSILLDVLPGDSFRKVITKMYEEGITHYPETLVFWGEILGIDTNIRSGEYGISGDMSPIRVLMDLHEGQKYFYKVTIPEGFTLNQVAKRLSSIGMGSRAAILKIAQDPAFVKSLGIDSTSLEGYLFPDTYFFPRMATPSDAFRMMVSRFWHDMNKDKKQKMEREHLSVEEMVTLASIVQEETGNPKDMPYVASVFMNRLTRHMRLQSDPTVIYALNGRRHLHSRDLQVDSPYNTYKYPGLPPTPIASPGEQAIEAVLSPRETPFLYFVSDGHGGHLYAETLKDQDAHIRKLIRSKKEP</sequence>
<dbReference type="GO" id="GO:0009252">
    <property type="term" value="P:peptidoglycan biosynthetic process"/>
    <property type="evidence" value="ECO:0007669"/>
    <property type="project" value="UniProtKB-UniRule"/>
</dbReference>
<feature type="site" description="Important for catalytic activity" evidence="7">
    <location>
        <position position="239"/>
    </location>
</feature>
<dbReference type="EMBL" id="AP012342">
    <property type="protein sequence ID" value="BAM07187.1"/>
    <property type="molecule type" value="Genomic_DNA"/>
</dbReference>
<comment type="subcellular location">
    <subcellularLocation>
        <location evidence="7">Cell inner membrane</location>
        <topology evidence="7">Single-pass membrane protein</topology>
    </subcellularLocation>
</comment>
<evidence type="ECO:0000256" key="3">
    <source>
        <dbReference type="ARBA" id="ARBA00022989"/>
    </source>
</evidence>
<name>I0IPI8_LEPFC</name>
<dbReference type="KEGG" id="lfc:LFE_1505"/>
<reference evidence="9" key="2">
    <citation type="submission" date="2012-03" db="EMBL/GenBank/DDBJ databases">
        <title>The complete genome sequence of the pioneer microbe on fresh volcanic deposit, Leptospirillum ferrooxidans strain C2-3.</title>
        <authorList>
            <person name="Fujimura R."/>
            <person name="Sato Y."/>
            <person name="Nishizawa T."/>
            <person name="Nanba K."/>
            <person name="Oshima K."/>
            <person name="Hattori M."/>
            <person name="Kamijo T."/>
            <person name="Ohta H."/>
        </authorList>
    </citation>
    <scope>NUCLEOTIDE SEQUENCE [LARGE SCALE GENOMIC DNA]</scope>
    <source>
        <strain evidence="9">C2-3</strain>
    </source>
</reference>
<comment type="function">
    <text evidence="7">Functions as a peptidoglycan terminase that cleaves nascent peptidoglycan strands endolytically to terminate their elongation.</text>
</comment>
<evidence type="ECO:0000256" key="5">
    <source>
        <dbReference type="ARBA" id="ARBA00023239"/>
    </source>
</evidence>
<dbReference type="RefSeq" id="WP_014449674.1">
    <property type="nucleotide sequence ID" value="NC_017094.1"/>
</dbReference>
<keyword evidence="2 7" id="KW-0812">Transmembrane</keyword>
<dbReference type="Proteomes" id="UP000007382">
    <property type="component" value="Chromosome"/>
</dbReference>
<dbReference type="Gene3D" id="3.30.1490.480">
    <property type="entry name" value="Endolytic murein transglycosylase"/>
    <property type="match status" value="1"/>
</dbReference>
<keyword evidence="3 7" id="KW-1133">Transmembrane helix</keyword>
<keyword evidence="9" id="KW-1185">Reference proteome</keyword>
<accession>I0IPI8</accession>
<dbReference type="PANTHER" id="PTHR30518">
    <property type="entry name" value="ENDOLYTIC MUREIN TRANSGLYCOSYLASE"/>
    <property type="match status" value="1"/>
</dbReference>
<keyword evidence="4 7" id="KW-0472">Membrane</keyword>
<keyword evidence="5 7" id="KW-0456">Lyase</keyword>
<dbReference type="AlphaFoldDB" id="I0IPI8"/>
<comment type="similarity">
    <text evidence="7">Belongs to the transglycosylase MltG family.</text>
</comment>
<evidence type="ECO:0000256" key="4">
    <source>
        <dbReference type="ARBA" id="ARBA00023136"/>
    </source>
</evidence>
<keyword evidence="6 7" id="KW-0961">Cell wall biogenesis/degradation</keyword>